<dbReference type="GO" id="GO:0005524">
    <property type="term" value="F:ATP binding"/>
    <property type="evidence" value="ECO:0007669"/>
    <property type="project" value="UniProtKB-UniRule"/>
</dbReference>
<dbReference type="Proteomes" id="UP000046395">
    <property type="component" value="Unassembled WGS sequence"/>
</dbReference>
<dbReference type="Pfam" id="PF00069">
    <property type="entry name" value="Pkinase"/>
    <property type="match status" value="1"/>
</dbReference>
<dbReference type="WBParaSite" id="TMUE_2000008637.1">
    <property type="protein sequence ID" value="TMUE_2000008637.1"/>
    <property type="gene ID" value="WBGene00287973"/>
</dbReference>
<dbReference type="PROSITE" id="PS00108">
    <property type="entry name" value="PROTEIN_KINASE_ST"/>
    <property type="match status" value="1"/>
</dbReference>
<dbReference type="GO" id="GO:0004674">
    <property type="term" value="F:protein serine/threonine kinase activity"/>
    <property type="evidence" value="ECO:0007669"/>
    <property type="project" value="UniProtKB-KW"/>
</dbReference>
<dbReference type="SUPFAM" id="SSF56112">
    <property type="entry name" value="Protein kinase-like (PK-like)"/>
    <property type="match status" value="1"/>
</dbReference>
<protein>
    <recommendedName>
        <fullName evidence="1">non-specific serine/threonine protein kinase</fullName>
        <ecNumber evidence="1">2.7.11.1</ecNumber>
    </recommendedName>
</protein>
<keyword evidence="2 10" id="KW-0723">Serine/threonine-protein kinase</keyword>
<feature type="binding site" evidence="9">
    <location>
        <position position="174"/>
    </location>
    <ligand>
        <name>ATP</name>
        <dbReference type="ChEBI" id="CHEBI:30616"/>
    </ligand>
</feature>
<proteinExistence type="inferred from homology"/>
<dbReference type="PANTHER" id="PTHR44329">
    <property type="entry name" value="SERINE/THREONINE-PROTEIN KINASE TNNI3K-RELATED"/>
    <property type="match status" value="1"/>
</dbReference>
<dbReference type="InterPro" id="IPR008271">
    <property type="entry name" value="Ser/Thr_kinase_AS"/>
</dbReference>
<dbReference type="InterPro" id="IPR017441">
    <property type="entry name" value="Protein_kinase_ATP_BS"/>
</dbReference>
<sequence>MPSPLVQPTLKDAVNVNTTDGILCHASPSGCPEDHHEAAILTTTGSDGTLPGKARLLETPRRRMKHRASRTLDRFYTPTLHSRRFVEDSLLKISKTMPPSKSQISKWAQWSKRPCKWSNALFQGRKLYSGSLGVAIPEGAHTADVQLPNTPLLGQGGFGSVYIGSFNGKPAAVKQLHKSKDGQARQHSFCAELNAFGLNHPNIAKILTFCCFDESIEIVFEYAGPHNLQQLLQSPDVKLSSERKQKFCHQIADALAYCHSNGILHLDVKTSNILVCEKQEQCRLADFGCSMKISAAERFKPCGDSYSYLPGTLIYRCPELLRGQPPTMKADVYSFGILIWECVYQQVPFEGLDPHTVVFCVVAKQLRPVISETVNTNSDKLLLKIAQECWDADAQRRPSFDQICSILQSQSEMEHSLGKNALA</sequence>
<comment type="catalytic activity">
    <reaction evidence="7">
        <text>L-threonyl-[protein] + ATP = O-phospho-L-threonyl-[protein] + ADP + H(+)</text>
        <dbReference type="Rhea" id="RHEA:46608"/>
        <dbReference type="Rhea" id="RHEA-COMP:11060"/>
        <dbReference type="Rhea" id="RHEA-COMP:11605"/>
        <dbReference type="ChEBI" id="CHEBI:15378"/>
        <dbReference type="ChEBI" id="CHEBI:30013"/>
        <dbReference type="ChEBI" id="CHEBI:30616"/>
        <dbReference type="ChEBI" id="CHEBI:61977"/>
        <dbReference type="ChEBI" id="CHEBI:456216"/>
        <dbReference type="EC" id="2.7.11.1"/>
    </reaction>
</comment>
<dbReference type="PANTHER" id="PTHR44329:SF285">
    <property type="entry name" value="V-MOS MOLONEY MURINE SARCOMA VIRAL ONCO HOMOLOG"/>
    <property type="match status" value="1"/>
</dbReference>
<evidence type="ECO:0000313" key="13">
    <source>
        <dbReference type="WBParaSite" id="TMUE_2000008637.1"/>
    </source>
</evidence>
<keyword evidence="5" id="KW-0418">Kinase</keyword>
<dbReference type="SMART" id="SM00220">
    <property type="entry name" value="S_TKc"/>
    <property type="match status" value="1"/>
</dbReference>
<dbReference type="AlphaFoldDB" id="A0A5S6QP52"/>
<name>A0A5S6QP52_TRIMR</name>
<evidence type="ECO:0000256" key="8">
    <source>
        <dbReference type="ARBA" id="ARBA00048679"/>
    </source>
</evidence>
<keyword evidence="3" id="KW-0808">Transferase</keyword>
<accession>A0A5S6QP52</accession>
<feature type="domain" description="Protein kinase" evidence="11">
    <location>
        <begin position="147"/>
        <end position="418"/>
    </location>
</feature>
<evidence type="ECO:0000256" key="7">
    <source>
        <dbReference type="ARBA" id="ARBA00047899"/>
    </source>
</evidence>
<evidence type="ECO:0000256" key="4">
    <source>
        <dbReference type="ARBA" id="ARBA00022741"/>
    </source>
</evidence>
<evidence type="ECO:0000256" key="10">
    <source>
        <dbReference type="RuleBase" id="RU000304"/>
    </source>
</evidence>
<dbReference type="Gene3D" id="3.30.200.20">
    <property type="entry name" value="Phosphorylase Kinase, domain 1"/>
    <property type="match status" value="1"/>
</dbReference>
<dbReference type="InterPro" id="IPR000719">
    <property type="entry name" value="Prot_kinase_dom"/>
</dbReference>
<organism evidence="12 13">
    <name type="scientific">Trichuris muris</name>
    <name type="common">Mouse whipworm</name>
    <dbReference type="NCBI Taxonomy" id="70415"/>
    <lineage>
        <taxon>Eukaryota</taxon>
        <taxon>Metazoa</taxon>
        <taxon>Ecdysozoa</taxon>
        <taxon>Nematoda</taxon>
        <taxon>Enoplea</taxon>
        <taxon>Dorylaimia</taxon>
        <taxon>Trichinellida</taxon>
        <taxon>Trichuridae</taxon>
        <taxon>Trichuris</taxon>
    </lineage>
</organism>
<evidence type="ECO:0000259" key="11">
    <source>
        <dbReference type="PROSITE" id="PS50011"/>
    </source>
</evidence>
<evidence type="ECO:0000256" key="3">
    <source>
        <dbReference type="ARBA" id="ARBA00022679"/>
    </source>
</evidence>
<reference evidence="13" key="1">
    <citation type="submission" date="2019-12" db="UniProtKB">
        <authorList>
            <consortium name="WormBaseParasite"/>
        </authorList>
    </citation>
    <scope>IDENTIFICATION</scope>
</reference>
<evidence type="ECO:0000256" key="2">
    <source>
        <dbReference type="ARBA" id="ARBA00022527"/>
    </source>
</evidence>
<dbReference type="InterPro" id="IPR051681">
    <property type="entry name" value="Ser/Thr_Kinases-Pseudokinases"/>
</dbReference>
<dbReference type="Gene3D" id="1.10.510.10">
    <property type="entry name" value="Transferase(Phosphotransferase) domain 1"/>
    <property type="match status" value="1"/>
</dbReference>
<evidence type="ECO:0000256" key="1">
    <source>
        <dbReference type="ARBA" id="ARBA00012513"/>
    </source>
</evidence>
<comment type="catalytic activity">
    <reaction evidence="8">
        <text>L-seryl-[protein] + ATP = O-phospho-L-seryl-[protein] + ADP + H(+)</text>
        <dbReference type="Rhea" id="RHEA:17989"/>
        <dbReference type="Rhea" id="RHEA-COMP:9863"/>
        <dbReference type="Rhea" id="RHEA-COMP:11604"/>
        <dbReference type="ChEBI" id="CHEBI:15378"/>
        <dbReference type="ChEBI" id="CHEBI:29999"/>
        <dbReference type="ChEBI" id="CHEBI:30616"/>
        <dbReference type="ChEBI" id="CHEBI:83421"/>
        <dbReference type="ChEBI" id="CHEBI:456216"/>
        <dbReference type="EC" id="2.7.11.1"/>
    </reaction>
</comment>
<dbReference type="EC" id="2.7.11.1" evidence="1"/>
<evidence type="ECO:0000256" key="6">
    <source>
        <dbReference type="ARBA" id="ARBA00022840"/>
    </source>
</evidence>
<evidence type="ECO:0000256" key="5">
    <source>
        <dbReference type="ARBA" id="ARBA00022777"/>
    </source>
</evidence>
<evidence type="ECO:0000313" key="12">
    <source>
        <dbReference type="Proteomes" id="UP000046395"/>
    </source>
</evidence>
<evidence type="ECO:0000256" key="9">
    <source>
        <dbReference type="PROSITE-ProRule" id="PRU10141"/>
    </source>
</evidence>
<comment type="similarity">
    <text evidence="10">Belongs to the protein kinase superfamily.</text>
</comment>
<keyword evidence="6 9" id="KW-0067">ATP-binding</keyword>
<keyword evidence="4 9" id="KW-0547">Nucleotide-binding</keyword>
<dbReference type="InterPro" id="IPR011009">
    <property type="entry name" value="Kinase-like_dom_sf"/>
</dbReference>
<dbReference type="PROSITE" id="PS00107">
    <property type="entry name" value="PROTEIN_KINASE_ATP"/>
    <property type="match status" value="1"/>
</dbReference>
<keyword evidence="12" id="KW-1185">Reference proteome</keyword>
<dbReference type="PROSITE" id="PS50011">
    <property type="entry name" value="PROTEIN_KINASE_DOM"/>
    <property type="match status" value="1"/>
</dbReference>
<dbReference type="STRING" id="70415.A0A5S6QP52"/>